<sequence length="258" mass="29177">MDAAVSVTESGDVEGFQKYLFLLTQATAHELVHMIMGYLFGSSDTLTPPLLNYPTGGANSPQGESDRYWEQKMFGCFVKAYYDPRNVAMYQSQARQFRDSSNLRCKGNEDIRQASHQPDFRGDLTAYFLAINSLPTIRVSRDSLAQITQMAFDPYLVRPPRMTSSSRSRREEALDSHVTAPRGVPLEPLVVDDREIIGNHLSRQDNMLPPSEVEMEDGVVGVGPFFELQPRVVPGNLKEVPNQRFTLVSWLVRRVQFK</sequence>
<name>A0A8H5WQS5_9HYPO</name>
<reference evidence="1 2" key="1">
    <citation type="submission" date="2020-05" db="EMBL/GenBank/DDBJ databases">
        <title>Identification and distribution of gene clusters putatively required for synthesis of sphingolipid metabolism inhibitors in phylogenetically diverse species of the filamentous fungus Fusarium.</title>
        <authorList>
            <person name="Kim H.-S."/>
            <person name="Busman M."/>
            <person name="Brown D.W."/>
            <person name="Divon H."/>
            <person name="Uhlig S."/>
            <person name="Proctor R.H."/>
        </authorList>
    </citation>
    <scope>NUCLEOTIDE SEQUENCE [LARGE SCALE GENOMIC DNA]</scope>
    <source>
        <strain evidence="1 2">NRRL 25311</strain>
    </source>
</reference>
<gene>
    <name evidence="1" type="ORF">FDENT_11705</name>
</gene>
<dbReference type="Proteomes" id="UP000562682">
    <property type="component" value="Unassembled WGS sequence"/>
</dbReference>
<comment type="caution">
    <text evidence="1">The sequence shown here is derived from an EMBL/GenBank/DDBJ whole genome shotgun (WGS) entry which is preliminary data.</text>
</comment>
<evidence type="ECO:0000313" key="2">
    <source>
        <dbReference type="Proteomes" id="UP000562682"/>
    </source>
</evidence>
<evidence type="ECO:0000313" key="1">
    <source>
        <dbReference type="EMBL" id="KAF5668776.1"/>
    </source>
</evidence>
<accession>A0A8H5WQS5</accession>
<dbReference type="AlphaFoldDB" id="A0A8H5WQS5"/>
<keyword evidence="2" id="KW-1185">Reference proteome</keyword>
<organism evidence="1 2">
    <name type="scientific">Fusarium denticulatum</name>
    <dbReference type="NCBI Taxonomy" id="48507"/>
    <lineage>
        <taxon>Eukaryota</taxon>
        <taxon>Fungi</taxon>
        <taxon>Dikarya</taxon>
        <taxon>Ascomycota</taxon>
        <taxon>Pezizomycotina</taxon>
        <taxon>Sordariomycetes</taxon>
        <taxon>Hypocreomycetidae</taxon>
        <taxon>Hypocreales</taxon>
        <taxon>Nectriaceae</taxon>
        <taxon>Fusarium</taxon>
        <taxon>Fusarium fujikuroi species complex</taxon>
    </lineage>
</organism>
<protein>
    <submittedName>
        <fullName evidence="1">Uncharacterized protein</fullName>
    </submittedName>
</protein>
<proteinExistence type="predicted"/>
<dbReference type="EMBL" id="JAAOAK010000385">
    <property type="protein sequence ID" value="KAF5668776.1"/>
    <property type="molecule type" value="Genomic_DNA"/>
</dbReference>